<dbReference type="SUPFAM" id="SSF81442">
    <property type="entry name" value="Cytochrome c oxidase subunit I-like"/>
    <property type="match status" value="1"/>
</dbReference>
<keyword evidence="3" id="KW-1185">Reference proteome</keyword>
<reference evidence="3" key="1">
    <citation type="submission" date="2017-02" db="EMBL/GenBank/DDBJ databases">
        <authorList>
            <person name="Varghese N."/>
            <person name="Submissions S."/>
        </authorList>
    </citation>
    <scope>NUCLEOTIDE SEQUENCE [LARGE SCALE GENOMIC DNA]</scope>
    <source>
        <strain evidence="3">DSM 23966</strain>
    </source>
</reference>
<organism evidence="2 3">
    <name type="scientific">Sporosarcina newyorkensis</name>
    <dbReference type="NCBI Taxonomy" id="759851"/>
    <lineage>
        <taxon>Bacteria</taxon>
        <taxon>Bacillati</taxon>
        <taxon>Bacillota</taxon>
        <taxon>Bacilli</taxon>
        <taxon>Bacillales</taxon>
        <taxon>Caryophanaceae</taxon>
        <taxon>Sporosarcina</taxon>
    </lineage>
</organism>
<dbReference type="Proteomes" id="UP000190042">
    <property type="component" value="Unassembled WGS sequence"/>
</dbReference>
<keyword evidence="1" id="KW-1133">Transmembrane helix</keyword>
<keyword evidence="1" id="KW-0472">Membrane</keyword>
<dbReference type="InterPro" id="IPR036927">
    <property type="entry name" value="Cyt_c_oxase-like_su1_sf"/>
</dbReference>
<sequence length="129" mass="13896">MGAKWIKAAVIYFLIGVGFGLYMHATIELQWGATHAHINVVGWLTTAAIGIIYSVYPKAGNSALGKAQFWLYNIGLPILLLGMLIIQPAIGAPLMLIQICVWGGGIALAFSILLFIVNVYKNVEAPARV</sequence>
<dbReference type="EMBL" id="FUYJ01000001">
    <property type="protein sequence ID" value="SKA92584.1"/>
    <property type="molecule type" value="Genomic_DNA"/>
</dbReference>
<evidence type="ECO:0008006" key="4">
    <source>
        <dbReference type="Google" id="ProtNLM"/>
    </source>
</evidence>
<dbReference type="AlphaFoldDB" id="A0A1T4XST0"/>
<dbReference type="RefSeq" id="WP_078816972.1">
    <property type="nucleotide sequence ID" value="NZ_FUYJ01000001.1"/>
</dbReference>
<feature type="transmembrane region" description="Helical" evidence="1">
    <location>
        <begin position="5"/>
        <end position="24"/>
    </location>
</feature>
<evidence type="ECO:0000313" key="3">
    <source>
        <dbReference type="Proteomes" id="UP000190042"/>
    </source>
</evidence>
<accession>A0A1T4XST0</accession>
<feature type="transmembrane region" description="Helical" evidence="1">
    <location>
        <begin position="96"/>
        <end position="120"/>
    </location>
</feature>
<protein>
    <recommendedName>
        <fullName evidence="4">Cytochrome C and Quinol oxidase polypeptide I</fullName>
    </recommendedName>
</protein>
<evidence type="ECO:0000313" key="2">
    <source>
        <dbReference type="EMBL" id="SKA92584.1"/>
    </source>
</evidence>
<evidence type="ECO:0000256" key="1">
    <source>
        <dbReference type="SAM" id="Phobius"/>
    </source>
</evidence>
<feature type="transmembrane region" description="Helical" evidence="1">
    <location>
        <begin position="36"/>
        <end position="57"/>
    </location>
</feature>
<gene>
    <name evidence="2" type="ORF">SAMN04244570_1322</name>
</gene>
<feature type="transmembrane region" description="Helical" evidence="1">
    <location>
        <begin position="69"/>
        <end position="90"/>
    </location>
</feature>
<name>A0A1T4XST0_9BACL</name>
<proteinExistence type="predicted"/>
<keyword evidence="1" id="KW-0812">Transmembrane</keyword>
<dbReference type="Gene3D" id="1.20.210.10">
    <property type="entry name" value="Cytochrome c oxidase-like, subunit I domain"/>
    <property type="match status" value="1"/>
</dbReference>